<reference evidence="1" key="1">
    <citation type="submission" date="2019-02" db="EMBL/GenBank/DDBJ databases">
        <authorList>
            <person name="Gruber-Vodicka R. H."/>
            <person name="Seah K. B. B."/>
        </authorList>
    </citation>
    <scope>NUCLEOTIDE SEQUENCE</scope>
    <source>
        <strain evidence="1">BECK_BZ126</strain>
    </source>
</reference>
<name>A0A450ZRG1_9GAMM</name>
<organism evidence="1">
    <name type="scientific">Candidatus Kentrum sp. TC</name>
    <dbReference type="NCBI Taxonomy" id="2126339"/>
    <lineage>
        <taxon>Bacteria</taxon>
        <taxon>Pseudomonadati</taxon>
        <taxon>Pseudomonadota</taxon>
        <taxon>Gammaproteobacteria</taxon>
        <taxon>Candidatus Kentrum</taxon>
    </lineage>
</organism>
<evidence type="ECO:0000313" key="1">
    <source>
        <dbReference type="EMBL" id="VFK56412.1"/>
    </source>
</evidence>
<dbReference type="AlphaFoldDB" id="A0A450ZRG1"/>
<proteinExistence type="predicted"/>
<dbReference type="EMBL" id="CAADFW010000010">
    <property type="protein sequence ID" value="VFK56412.1"/>
    <property type="molecule type" value="Genomic_DNA"/>
</dbReference>
<sequence length="92" mass="10614">MRCWMRNDERWREEYKAKGAQEDSAPPEALREKRYLPDLARGKELFLSDGAPSEVHATSMWLSLGASSFEGLSLQDSKSRFFRTTFPAKRVT</sequence>
<gene>
    <name evidence="1" type="ORF">BECKTC1821F_GA0114240_10102</name>
</gene>
<protein>
    <submittedName>
        <fullName evidence="1">Uncharacterized protein</fullName>
    </submittedName>
</protein>
<accession>A0A450ZRG1</accession>